<dbReference type="GO" id="GO:0006355">
    <property type="term" value="P:regulation of DNA-templated transcription"/>
    <property type="evidence" value="ECO:0007669"/>
    <property type="project" value="InterPro"/>
</dbReference>
<comment type="similarity">
    <text evidence="1">Belongs to the RelB/DinJ antitoxin family.</text>
</comment>
<dbReference type="PANTHER" id="PTHR38781:SF1">
    <property type="entry name" value="ANTITOXIN DINJ-RELATED"/>
    <property type="match status" value="1"/>
</dbReference>
<evidence type="ECO:0000256" key="1">
    <source>
        <dbReference type="ARBA" id="ARBA00010562"/>
    </source>
</evidence>
<dbReference type="NCBIfam" id="TIGR02384">
    <property type="entry name" value="RelB_DinJ"/>
    <property type="match status" value="1"/>
</dbReference>
<accession>A0A8I2DBG5</accession>
<dbReference type="GeneID" id="89492000"/>
<evidence type="ECO:0000256" key="2">
    <source>
        <dbReference type="ARBA" id="ARBA00022649"/>
    </source>
</evidence>
<dbReference type="EMBL" id="JAGKLY010000006">
    <property type="protein sequence ID" value="MBQ0269592.1"/>
    <property type="molecule type" value="Genomic_DNA"/>
</dbReference>
<gene>
    <name evidence="3" type="ORF">J7T18_14905</name>
    <name evidence="4" type="ORF">NLX89_19470</name>
</gene>
<dbReference type="PIRSF" id="PIRSF003108">
    <property type="entry name" value="DinJ"/>
    <property type="match status" value="1"/>
</dbReference>
<dbReference type="InterPro" id="IPR026262">
    <property type="entry name" value="DinJ"/>
</dbReference>
<dbReference type="GO" id="GO:0006351">
    <property type="term" value="P:DNA-templated transcription"/>
    <property type="evidence" value="ECO:0007669"/>
    <property type="project" value="TreeGrafter"/>
</dbReference>
<proteinExistence type="inferred from homology"/>
<organism evidence="3 5">
    <name type="scientific">Providencia huaxiensis</name>
    <dbReference type="NCBI Taxonomy" id="2027290"/>
    <lineage>
        <taxon>Bacteria</taxon>
        <taxon>Pseudomonadati</taxon>
        <taxon>Pseudomonadota</taxon>
        <taxon>Gammaproteobacteria</taxon>
        <taxon>Enterobacterales</taxon>
        <taxon>Morganellaceae</taxon>
        <taxon>Providencia</taxon>
    </lineage>
</organism>
<comment type="caution">
    <text evidence="3">The sequence shown here is derived from an EMBL/GenBank/DDBJ whole genome shotgun (WGS) entry which is preliminary data.</text>
</comment>
<dbReference type="InterPro" id="IPR013321">
    <property type="entry name" value="Arc_rbn_hlx_hlx"/>
</dbReference>
<dbReference type="EMBL" id="JANAVW010000001">
    <property type="protein sequence ID" value="MDT0135487.1"/>
    <property type="molecule type" value="Genomic_DNA"/>
</dbReference>
<dbReference type="AlphaFoldDB" id="A0A8I2DBG5"/>
<dbReference type="GO" id="GO:0000987">
    <property type="term" value="F:cis-regulatory region sequence-specific DNA binding"/>
    <property type="evidence" value="ECO:0007669"/>
    <property type="project" value="InterPro"/>
</dbReference>
<dbReference type="GO" id="GO:0044010">
    <property type="term" value="P:single-species biofilm formation"/>
    <property type="evidence" value="ECO:0007669"/>
    <property type="project" value="InterPro"/>
</dbReference>
<dbReference type="Proteomes" id="UP001252207">
    <property type="component" value="Unassembled WGS sequence"/>
</dbReference>
<dbReference type="InterPro" id="IPR007337">
    <property type="entry name" value="RelB/DinJ"/>
</dbReference>
<keyword evidence="6" id="KW-1185">Reference proteome</keyword>
<dbReference type="Proteomes" id="UP000674270">
    <property type="component" value="Unassembled WGS sequence"/>
</dbReference>
<dbReference type="RefSeq" id="WP_166267060.1">
    <property type="nucleotide sequence ID" value="NZ_CP145912.1"/>
</dbReference>
<protein>
    <submittedName>
        <fullName evidence="3">Type II toxin-antitoxin system RelB/DinJ family antitoxin</fullName>
    </submittedName>
</protein>
<evidence type="ECO:0000313" key="3">
    <source>
        <dbReference type="EMBL" id="MBQ0269592.1"/>
    </source>
</evidence>
<evidence type="ECO:0000313" key="6">
    <source>
        <dbReference type="Proteomes" id="UP001252207"/>
    </source>
</evidence>
<name>A0A8I2DBG5_9GAMM</name>
<sequence length="94" mass="10445">MANTQHKTDIVRARIEPKVRENAEAVLSELGISMSDAIRIFVKQISLRQAFPIELKTPNSITLEAINAPTTDEIFDSADDLFSQVSKSDAKNSR</sequence>
<reference evidence="3" key="1">
    <citation type="submission" date="2021-03" db="EMBL/GenBank/DDBJ databases">
        <authorList>
            <person name="Stanton E."/>
        </authorList>
    </citation>
    <scope>NUCLEOTIDE SEQUENCE</scope>
    <source>
        <strain evidence="3">2020EL-00113</strain>
    </source>
</reference>
<dbReference type="Gene3D" id="1.10.1220.10">
    <property type="entry name" value="Met repressor-like"/>
    <property type="match status" value="1"/>
</dbReference>
<dbReference type="GO" id="GO:0015643">
    <property type="term" value="F:toxic substance binding"/>
    <property type="evidence" value="ECO:0007669"/>
    <property type="project" value="InterPro"/>
</dbReference>
<evidence type="ECO:0000313" key="5">
    <source>
        <dbReference type="Proteomes" id="UP000674270"/>
    </source>
</evidence>
<evidence type="ECO:0000313" key="4">
    <source>
        <dbReference type="EMBL" id="MDT0135487.1"/>
    </source>
</evidence>
<dbReference type="PANTHER" id="PTHR38781">
    <property type="entry name" value="ANTITOXIN DINJ-RELATED"/>
    <property type="match status" value="1"/>
</dbReference>
<keyword evidence="2" id="KW-1277">Toxin-antitoxin system</keyword>
<reference evidence="4 6" key="2">
    <citation type="submission" date="2022-06" db="EMBL/GenBank/DDBJ databases">
        <title>Chromosome and plasmid sequencings of Enterobacteriales species co-exiting double carbapenemases.</title>
        <authorList>
            <person name="Fu Y."/>
        </authorList>
    </citation>
    <scope>NUCLEOTIDE SEQUENCE [LARGE SCALE GENOMIC DNA]</scope>
    <source>
        <strain evidence="4 6">21030615019</strain>
    </source>
</reference>
<dbReference type="Pfam" id="PF04221">
    <property type="entry name" value="RelB"/>
    <property type="match status" value="1"/>
</dbReference>